<keyword evidence="2" id="KW-0812">Transmembrane</keyword>
<feature type="compositionally biased region" description="Basic residues" evidence="1">
    <location>
        <begin position="236"/>
        <end position="246"/>
    </location>
</feature>
<evidence type="ECO:0000313" key="4">
    <source>
        <dbReference type="Proteomes" id="UP001146439"/>
    </source>
</evidence>
<accession>A0A9X3RL35</accession>
<keyword evidence="2" id="KW-1133">Transmembrane helix</keyword>
<evidence type="ECO:0000256" key="1">
    <source>
        <dbReference type="SAM" id="MobiDB-lite"/>
    </source>
</evidence>
<dbReference type="EMBL" id="JAKMUZ010000008">
    <property type="protein sequence ID" value="MCZ9296000.1"/>
    <property type="molecule type" value="Genomic_DNA"/>
</dbReference>
<feature type="region of interest" description="Disordered" evidence="1">
    <location>
        <begin position="1"/>
        <end position="78"/>
    </location>
</feature>
<dbReference type="Pfam" id="PF19609">
    <property type="entry name" value="DUF6114"/>
    <property type="match status" value="1"/>
</dbReference>
<feature type="transmembrane region" description="Helical" evidence="2">
    <location>
        <begin position="129"/>
        <end position="149"/>
    </location>
</feature>
<feature type="region of interest" description="Disordered" evidence="1">
    <location>
        <begin position="231"/>
        <end position="255"/>
    </location>
</feature>
<feature type="compositionally biased region" description="Low complexity" evidence="1">
    <location>
        <begin position="43"/>
        <end position="56"/>
    </location>
</feature>
<feature type="compositionally biased region" description="Basic and acidic residues" evidence="1">
    <location>
        <begin position="33"/>
        <end position="42"/>
    </location>
</feature>
<reference evidence="3" key="1">
    <citation type="submission" date="2022-02" db="EMBL/GenBank/DDBJ databases">
        <title>Corynebacterium sp. from urogenital microbiome.</title>
        <authorList>
            <person name="Cappelli E.A."/>
            <person name="Ribeiro T.G."/>
            <person name="Peixe L."/>
        </authorList>
    </citation>
    <scope>NUCLEOTIDE SEQUENCE</scope>
    <source>
        <strain evidence="3">C21Ua_68</strain>
    </source>
</reference>
<organism evidence="3 4">
    <name type="scientific">Corynebacterium yonathiae</name>
    <dbReference type="NCBI Taxonomy" id="2913504"/>
    <lineage>
        <taxon>Bacteria</taxon>
        <taxon>Bacillati</taxon>
        <taxon>Actinomycetota</taxon>
        <taxon>Actinomycetes</taxon>
        <taxon>Mycobacteriales</taxon>
        <taxon>Corynebacteriaceae</taxon>
        <taxon>Corynebacterium</taxon>
    </lineage>
</organism>
<evidence type="ECO:0000313" key="3">
    <source>
        <dbReference type="EMBL" id="MCZ9296000.1"/>
    </source>
</evidence>
<dbReference type="SUPFAM" id="SSF103473">
    <property type="entry name" value="MFS general substrate transporter"/>
    <property type="match status" value="1"/>
</dbReference>
<dbReference type="InterPro" id="IPR046096">
    <property type="entry name" value="DUF6114"/>
</dbReference>
<dbReference type="AlphaFoldDB" id="A0A9X3RL35"/>
<protein>
    <submittedName>
        <fullName evidence="3">DUF6114 domain-containing protein</fullName>
    </submittedName>
</protein>
<dbReference type="RefSeq" id="WP_238801340.1">
    <property type="nucleotide sequence ID" value="NZ_JAKMUZ010000008.1"/>
</dbReference>
<feature type="compositionally biased region" description="Basic and acidic residues" evidence="1">
    <location>
        <begin position="1"/>
        <end position="11"/>
    </location>
</feature>
<sequence>MAAKSSDDETLRMPAVNETGTDNGEAARSAQDSTHEPAEKTAGEAATGTDHASAAETKADDTAKAGAEATAAAESDGDNALQSVADAVKCAGESQDSAANNKNDKAVTRVAPKESWWKRFKHWRKRRPFAGGLLLILSGIAIAAPAYITVRISDLLVMISTVSGVSTLLIGAALIMFGLGAWFRQETSSYLGVLAILVAIIALPTTNLGGFVIGSLLGIIGGALSFAWQPQDRQKSPKKHKKKKKSQAKELAGSA</sequence>
<name>A0A9X3RL35_9CORY</name>
<feature type="compositionally biased region" description="Low complexity" evidence="1">
    <location>
        <begin position="64"/>
        <end position="74"/>
    </location>
</feature>
<evidence type="ECO:0000256" key="2">
    <source>
        <dbReference type="SAM" id="Phobius"/>
    </source>
</evidence>
<dbReference type="Proteomes" id="UP001146439">
    <property type="component" value="Unassembled WGS sequence"/>
</dbReference>
<feature type="transmembrane region" description="Helical" evidence="2">
    <location>
        <begin position="211"/>
        <end position="228"/>
    </location>
</feature>
<feature type="transmembrane region" description="Helical" evidence="2">
    <location>
        <begin position="189"/>
        <end position="205"/>
    </location>
</feature>
<gene>
    <name evidence="3" type="ORF">L8V22_05415</name>
</gene>
<dbReference type="InterPro" id="IPR036259">
    <property type="entry name" value="MFS_trans_sf"/>
</dbReference>
<feature type="transmembrane region" description="Helical" evidence="2">
    <location>
        <begin position="155"/>
        <end position="177"/>
    </location>
</feature>
<proteinExistence type="predicted"/>
<comment type="caution">
    <text evidence="3">The sequence shown here is derived from an EMBL/GenBank/DDBJ whole genome shotgun (WGS) entry which is preliminary data.</text>
</comment>
<keyword evidence="2" id="KW-0472">Membrane</keyword>